<dbReference type="GO" id="GO:0045579">
    <property type="term" value="P:positive regulation of B cell differentiation"/>
    <property type="evidence" value="ECO:0007669"/>
    <property type="project" value="TreeGrafter"/>
</dbReference>
<organism evidence="5 6">
    <name type="scientific">Erpetoichthys calabaricus</name>
    <name type="common">Rope fish</name>
    <name type="synonym">Calamoichthys calabaricus</name>
    <dbReference type="NCBI Taxonomy" id="27687"/>
    <lineage>
        <taxon>Eukaryota</taxon>
        <taxon>Metazoa</taxon>
        <taxon>Chordata</taxon>
        <taxon>Craniata</taxon>
        <taxon>Vertebrata</taxon>
        <taxon>Euteleostomi</taxon>
        <taxon>Actinopterygii</taxon>
        <taxon>Polypteriformes</taxon>
        <taxon>Polypteridae</taxon>
        <taxon>Erpetoichthys</taxon>
    </lineage>
</organism>
<dbReference type="Ensembl" id="ENSECRT00000011219.1">
    <property type="protein sequence ID" value="ENSECRP00000011040.1"/>
    <property type="gene ID" value="ENSECRG00000007340.1"/>
</dbReference>
<dbReference type="GO" id="GO:0005829">
    <property type="term" value="C:cytosol"/>
    <property type="evidence" value="ECO:0007669"/>
    <property type="project" value="TreeGrafter"/>
</dbReference>
<name>A0A8C4S3Z5_ERPCA</name>
<dbReference type="PRINTS" id="PR00401">
    <property type="entry name" value="SH2DOMAIN"/>
</dbReference>
<evidence type="ECO:0000256" key="3">
    <source>
        <dbReference type="PROSITE-ProRule" id="PRU00191"/>
    </source>
</evidence>
<sequence length="135" mass="15541">MDNPCYHGSISKKACEDLLSKKGKDGCYLIRDSETIAGALCLCVLVVYTYRILQNHSGYYTLQTCSGLEEKFFKNLKEMISYYEKPHRGLVIHLRYPIKRKKTKLIKPEPEKDSIVMCMDDLHVFGTTISKNVLK</sequence>
<evidence type="ECO:0000259" key="4">
    <source>
        <dbReference type="PROSITE" id="PS50001"/>
    </source>
</evidence>
<dbReference type="GO" id="GO:0009968">
    <property type="term" value="P:negative regulation of signal transduction"/>
    <property type="evidence" value="ECO:0007669"/>
    <property type="project" value="TreeGrafter"/>
</dbReference>
<keyword evidence="1" id="KW-0391">Immunity</keyword>
<dbReference type="GO" id="GO:0045779">
    <property type="term" value="P:negative regulation of bone resorption"/>
    <property type="evidence" value="ECO:0007669"/>
    <property type="project" value="TreeGrafter"/>
</dbReference>
<evidence type="ECO:0000313" key="6">
    <source>
        <dbReference type="Proteomes" id="UP000694620"/>
    </source>
</evidence>
<keyword evidence="2 3" id="KW-0727">SH2 domain</keyword>
<dbReference type="GO" id="GO:0050776">
    <property type="term" value="P:regulation of immune response"/>
    <property type="evidence" value="ECO:0007669"/>
    <property type="project" value="TreeGrafter"/>
</dbReference>
<proteinExistence type="predicted"/>
<dbReference type="AlphaFoldDB" id="A0A8C4S3Z5"/>
<dbReference type="PROSITE" id="PS50001">
    <property type="entry name" value="SH2"/>
    <property type="match status" value="1"/>
</dbReference>
<dbReference type="SUPFAM" id="SSF55550">
    <property type="entry name" value="SH2 domain"/>
    <property type="match status" value="1"/>
</dbReference>
<dbReference type="SMART" id="SM00252">
    <property type="entry name" value="SH2"/>
    <property type="match status" value="1"/>
</dbReference>
<dbReference type="Proteomes" id="UP000694620">
    <property type="component" value="Chromosome 4"/>
</dbReference>
<feature type="domain" description="SH2" evidence="4">
    <location>
        <begin position="5"/>
        <end position="98"/>
    </location>
</feature>
<reference evidence="5" key="3">
    <citation type="submission" date="2025-09" db="UniProtKB">
        <authorList>
            <consortium name="Ensembl"/>
        </authorList>
    </citation>
    <scope>IDENTIFICATION</scope>
</reference>
<dbReference type="Pfam" id="PF00017">
    <property type="entry name" value="SH2"/>
    <property type="match status" value="1"/>
</dbReference>
<reference evidence="5" key="2">
    <citation type="submission" date="2025-08" db="UniProtKB">
        <authorList>
            <consortium name="Ensembl"/>
        </authorList>
    </citation>
    <scope>IDENTIFICATION</scope>
</reference>
<dbReference type="GeneTree" id="ENSGT00940000155920"/>
<evidence type="ECO:0000256" key="1">
    <source>
        <dbReference type="ARBA" id="ARBA00022859"/>
    </source>
</evidence>
<evidence type="ECO:0000256" key="2">
    <source>
        <dbReference type="ARBA" id="ARBA00022999"/>
    </source>
</evidence>
<dbReference type="InterPro" id="IPR000980">
    <property type="entry name" value="SH2"/>
</dbReference>
<reference evidence="5" key="1">
    <citation type="submission" date="2021-06" db="EMBL/GenBank/DDBJ databases">
        <authorList>
            <consortium name="Wellcome Sanger Institute Data Sharing"/>
        </authorList>
    </citation>
    <scope>NUCLEOTIDE SEQUENCE [LARGE SCALE GENOMIC DNA]</scope>
</reference>
<dbReference type="Gene3D" id="3.30.505.10">
    <property type="entry name" value="SH2 domain"/>
    <property type="match status" value="1"/>
</dbReference>
<dbReference type="GO" id="GO:0045659">
    <property type="term" value="P:negative regulation of neutrophil differentiation"/>
    <property type="evidence" value="ECO:0007669"/>
    <property type="project" value="TreeGrafter"/>
</dbReference>
<dbReference type="InterPro" id="IPR036860">
    <property type="entry name" value="SH2_dom_sf"/>
</dbReference>
<keyword evidence="6" id="KW-1185">Reference proteome</keyword>
<dbReference type="PANTHER" id="PTHR46051">
    <property type="entry name" value="SH2 DOMAIN-CONTAINING PROTEIN"/>
    <property type="match status" value="1"/>
</dbReference>
<evidence type="ECO:0000313" key="5">
    <source>
        <dbReference type="Ensembl" id="ENSECRP00000011040.1"/>
    </source>
</evidence>
<dbReference type="GO" id="GO:0002376">
    <property type="term" value="P:immune system process"/>
    <property type="evidence" value="ECO:0007669"/>
    <property type="project" value="UniProtKB-KW"/>
</dbReference>
<accession>A0A8C4S3Z5</accession>
<dbReference type="PANTHER" id="PTHR46051:SF3">
    <property type="entry name" value="PHOSPHATIDYLINOSITOL 3,4,5-TRISPHOSPHATE 5-PHOSPHATASE 1"/>
    <property type="match status" value="1"/>
</dbReference>
<protein>
    <recommendedName>
        <fullName evidence="4">SH2 domain-containing protein</fullName>
    </recommendedName>
</protein>